<dbReference type="InterPro" id="IPR005119">
    <property type="entry name" value="LysR_subst-bd"/>
</dbReference>
<dbReference type="InterPro" id="IPR036390">
    <property type="entry name" value="WH_DNA-bd_sf"/>
</dbReference>
<dbReference type="Pfam" id="PF03466">
    <property type="entry name" value="LysR_substrate"/>
    <property type="match status" value="1"/>
</dbReference>
<protein>
    <submittedName>
        <fullName evidence="6">Transcriptional regulator</fullName>
    </submittedName>
</protein>
<dbReference type="PROSITE" id="PS50931">
    <property type="entry name" value="HTH_LYSR"/>
    <property type="match status" value="1"/>
</dbReference>
<sequence length="298" mass="33554">MNLQQFEYVIAVARSGSLTKASEQSNITLSAMSQSISALEKELAISIFKRSKKGSQATAQGQVVIQYAKKITKVVSDMHQQIERTTMCSNGVIRLATIPTAMHLLMQISTQFNQQQPDVQLAIAEKNGIDIIKAVQQNELDIGLLMIHPEMKLDLTGVNAQRLQTAKMLAIVPKESRYGRKAKISPEELLTYPLVSYRDDFILWYFEEVICRYGCPNLRLSSNNTNALTKALHEGAATFGVDYSFVEATRKKEQPLAFKPLDVPQNTVEMIMISQRGLEQKKGFQLFEKQLKQYFTAI</sequence>
<dbReference type="GO" id="GO:0005829">
    <property type="term" value="C:cytosol"/>
    <property type="evidence" value="ECO:0007669"/>
    <property type="project" value="TreeGrafter"/>
</dbReference>
<dbReference type="Pfam" id="PF00126">
    <property type="entry name" value="HTH_1"/>
    <property type="match status" value="1"/>
</dbReference>
<dbReference type="AlphaFoldDB" id="W7CG97"/>
<dbReference type="STRING" id="1265861.BCAMP_11315"/>
<dbReference type="Gene3D" id="1.10.10.10">
    <property type="entry name" value="Winged helix-like DNA-binding domain superfamily/Winged helix DNA-binding domain"/>
    <property type="match status" value="1"/>
</dbReference>
<keyword evidence="3" id="KW-0238">DNA-binding</keyword>
<dbReference type="GO" id="GO:0003700">
    <property type="term" value="F:DNA-binding transcription factor activity"/>
    <property type="evidence" value="ECO:0007669"/>
    <property type="project" value="InterPro"/>
</dbReference>
<accession>W7CG97</accession>
<dbReference type="SUPFAM" id="SSF53850">
    <property type="entry name" value="Periplasmic binding protein-like II"/>
    <property type="match status" value="1"/>
</dbReference>
<dbReference type="OrthoDB" id="9803735at2"/>
<evidence type="ECO:0000313" key="6">
    <source>
        <dbReference type="EMBL" id="EUJ35980.1"/>
    </source>
</evidence>
<dbReference type="CDD" id="cd05466">
    <property type="entry name" value="PBP2_LTTR_substrate"/>
    <property type="match status" value="1"/>
</dbReference>
<comment type="caution">
    <text evidence="6">The sequence shown here is derived from an EMBL/GenBank/DDBJ whole genome shotgun (WGS) entry which is preliminary data.</text>
</comment>
<reference evidence="6 7" key="1">
    <citation type="submission" date="2012-12" db="EMBL/GenBank/DDBJ databases">
        <title>Novel taxa of Listeriaceae from agricultural environments in the United States.</title>
        <authorList>
            <person name="den Bakker H.C."/>
            <person name="Allred A."/>
            <person name="Warchocki S."/>
            <person name="Wright E.M."/>
            <person name="Burrell A."/>
            <person name="Nightingale K.K."/>
            <person name="Kephart D."/>
            <person name="Wiedmann M."/>
        </authorList>
    </citation>
    <scope>NUCLEOTIDE SEQUENCE [LARGE SCALE GENOMIC DNA]</scope>
    <source>
        <strain evidence="6 7">FSL F6-1037</strain>
    </source>
</reference>
<evidence type="ECO:0000313" key="7">
    <source>
        <dbReference type="Proteomes" id="UP000019243"/>
    </source>
</evidence>
<dbReference type="RefSeq" id="WP_035315505.1">
    <property type="nucleotide sequence ID" value="NZ_AODH01000050.1"/>
</dbReference>
<dbReference type="PANTHER" id="PTHR30419">
    <property type="entry name" value="HTH-TYPE TRANSCRIPTIONAL REGULATOR YBHD"/>
    <property type="match status" value="1"/>
</dbReference>
<keyword evidence="2" id="KW-0805">Transcription regulation</keyword>
<dbReference type="InterPro" id="IPR050950">
    <property type="entry name" value="HTH-type_LysR_regulators"/>
</dbReference>
<name>W7CG97_9LIST</name>
<evidence type="ECO:0000259" key="5">
    <source>
        <dbReference type="PROSITE" id="PS50931"/>
    </source>
</evidence>
<proteinExistence type="inferred from homology"/>
<dbReference type="EMBL" id="AODH01000050">
    <property type="protein sequence ID" value="EUJ35980.1"/>
    <property type="molecule type" value="Genomic_DNA"/>
</dbReference>
<organism evidence="6 7">
    <name type="scientific">Brochothrix campestris FSL F6-1037</name>
    <dbReference type="NCBI Taxonomy" id="1265861"/>
    <lineage>
        <taxon>Bacteria</taxon>
        <taxon>Bacillati</taxon>
        <taxon>Bacillota</taxon>
        <taxon>Bacilli</taxon>
        <taxon>Bacillales</taxon>
        <taxon>Listeriaceae</taxon>
        <taxon>Brochothrix</taxon>
    </lineage>
</organism>
<evidence type="ECO:0000256" key="1">
    <source>
        <dbReference type="ARBA" id="ARBA00009437"/>
    </source>
</evidence>
<dbReference type="InterPro" id="IPR000847">
    <property type="entry name" value="LysR_HTH_N"/>
</dbReference>
<dbReference type="Proteomes" id="UP000019243">
    <property type="component" value="Unassembled WGS sequence"/>
</dbReference>
<evidence type="ECO:0000256" key="2">
    <source>
        <dbReference type="ARBA" id="ARBA00023015"/>
    </source>
</evidence>
<keyword evidence="4" id="KW-0804">Transcription</keyword>
<evidence type="ECO:0000256" key="3">
    <source>
        <dbReference type="ARBA" id="ARBA00023125"/>
    </source>
</evidence>
<dbReference type="SUPFAM" id="SSF46785">
    <property type="entry name" value="Winged helix' DNA-binding domain"/>
    <property type="match status" value="1"/>
</dbReference>
<comment type="similarity">
    <text evidence="1">Belongs to the LysR transcriptional regulatory family.</text>
</comment>
<gene>
    <name evidence="6" type="ORF">BCAMP_11315</name>
</gene>
<dbReference type="Gene3D" id="3.40.190.290">
    <property type="match status" value="1"/>
</dbReference>
<keyword evidence="7" id="KW-1185">Reference proteome</keyword>
<feature type="domain" description="HTH lysR-type" evidence="5">
    <location>
        <begin position="1"/>
        <end position="58"/>
    </location>
</feature>
<dbReference type="GO" id="GO:0003677">
    <property type="term" value="F:DNA binding"/>
    <property type="evidence" value="ECO:0007669"/>
    <property type="project" value="UniProtKB-KW"/>
</dbReference>
<dbReference type="InterPro" id="IPR036388">
    <property type="entry name" value="WH-like_DNA-bd_sf"/>
</dbReference>
<evidence type="ECO:0000256" key="4">
    <source>
        <dbReference type="ARBA" id="ARBA00023163"/>
    </source>
</evidence>